<dbReference type="KEGG" id="taz:TREAZ_1084"/>
<dbReference type="AlphaFoldDB" id="F5Y7J5"/>
<name>F5Y7J5_LEAAZ</name>
<dbReference type="EMBL" id="CP001841">
    <property type="protein sequence ID" value="AEF81775.1"/>
    <property type="molecule type" value="Genomic_DNA"/>
</dbReference>
<organism evidence="1 2">
    <name type="scientific">Leadbettera azotonutricia (strain ATCC BAA-888 / DSM 13862 / ZAS-9)</name>
    <name type="common">Treponema azotonutricium</name>
    <dbReference type="NCBI Taxonomy" id="545695"/>
    <lineage>
        <taxon>Bacteria</taxon>
        <taxon>Pseudomonadati</taxon>
        <taxon>Spirochaetota</taxon>
        <taxon>Spirochaetia</taxon>
        <taxon>Spirochaetales</taxon>
        <taxon>Breznakiellaceae</taxon>
        <taxon>Leadbettera</taxon>
    </lineage>
</organism>
<accession>F5Y7J5</accession>
<sequence>MHSFTSPEKIIEFTIGLKVNVKSTLRGRARHVMPQNKI</sequence>
<dbReference type="STRING" id="545695.TREAZ_1084"/>
<evidence type="ECO:0000313" key="2">
    <source>
        <dbReference type="Proteomes" id="UP000009222"/>
    </source>
</evidence>
<protein>
    <submittedName>
        <fullName evidence="1">Uncharacterized protein</fullName>
    </submittedName>
</protein>
<evidence type="ECO:0000313" key="1">
    <source>
        <dbReference type="EMBL" id="AEF81775.1"/>
    </source>
</evidence>
<dbReference type="HOGENOM" id="CLU_3334225_0_0_12"/>
<reference evidence="2" key="1">
    <citation type="submission" date="2009-12" db="EMBL/GenBank/DDBJ databases">
        <title>Complete sequence of Treponema azotonutricium strain ZAS-9.</title>
        <authorList>
            <person name="Tetu S.G."/>
            <person name="Matson E."/>
            <person name="Ren Q."/>
            <person name="Seshadri R."/>
            <person name="Elbourne L."/>
            <person name="Hassan K.A."/>
            <person name="Durkin A."/>
            <person name="Radune D."/>
            <person name="Mohamoud Y."/>
            <person name="Shay R."/>
            <person name="Jin S."/>
            <person name="Zhang X."/>
            <person name="Lucey K."/>
            <person name="Ballor N.R."/>
            <person name="Ottesen E."/>
            <person name="Rosenthal R."/>
            <person name="Allen A."/>
            <person name="Leadbetter J.R."/>
            <person name="Paulsen I.T."/>
        </authorList>
    </citation>
    <scope>NUCLEOTIDE SEQUENCE [LARGE SCALE GENOMIC DNA]</scope>
    <source>
        <strain evidence="2">ATCC BAA-888 / DSM 13862 / ZAS-9</strain>
    </source>
</reference>
<gene>
    <name evidence="1" type="ordered locus">TREAZ_1084</name>
</gene>
<keyword evidence="2" id="KW-1185">Reference proteome</keyword>
<proteinExistence type="predicted"/>
<reference evidence="1 2" key="2">
    <citation type="journal article" date="2011" name="ISME J.">
        <title>RNA-seq reveals cooperative metabolic interactions between two termite-gut spirochete species in co-culture.</title>
        <authorList>
            <person name="Rosenthal A.Z."/>
            <person name="Matson E.G."/>
            <person name="Eldar A."/>
            <person name="Leadbetter J.R."/>
        </authorList>
    </citation>
    <scope>NUCLEOTIDE SEQUENCE [LARGE SCALE GENOMIC DNA]</scope>
    <source>
        <strain evidence="2">ATCC BAA-888 / DSM 13862 / ZAS-9</strain>
    </source>
</reference>
<dbReference type="InParanoid" id="F5Y7J5"/>
<dbReference type="Proteomes" id="UP000009222">
    <property type="component" value="Chromosome"/>
</dbReference>